<organism evidence="3 4">
    <name type="scientific">Maliponia aquimaris</name>
    <dbReference type="NCBI Taxonomy" id="1673631"/>
    <lineage>
        <taxon>Bacteria</taxon>
        <taxon>Pseudomonadati</taxon>
        <taxon>Pseudomonadota</taxon>
        <taxon>Alphaproteobacteria</taxon>
        <taxon>Rhodobacterales</taxon>
        <taxon>Paracoccaceae</taxon>
        <taxon>Maliponia</taxon>
    </lineage>
</organism>
<gene>
    <name evidence="3" type="ORF">MAA8898_03691</name>
</gene>
<sequence>MTHRLKNVLNRFRKDEDGSSTIEFSLYFTVFFFILAASVEMGYMNLRHALLERGLDLATREIRLNTGNIPTYEEVRAKICDEAVIVDNCAANLRLEMVEVDPRNFAAIPPTADCQNAEEEPHPVRNFNPGLDNQLMLMRACLKYKPAMPGTSFGMALQKDEQGFTQMVATSAFVQEPR</sequence>
<dbReference type="OrthoDB" id="7907064at2"/>
<dbReference type="Pfam" id="PF07811">
    <property type="entry name" value="TadE"/>
    <property type="match status" value="1"/>
</dbReference>
<accession>A0A238KY01</accession>
<proteinExistence type="predicted"/>
<name>A0A238KY01_9RHOB</name>
<keyword evidence="1" id="KW-1133">Transmembrane helix</keyword>
<dbReference type="InterPro" id="IPR012495">
    <property type="entry name" value="TadE-like_dom"/>
</dbReference>
<keyword evidence="4" id="KW-1185">Reference proteome</keyword>
<dbReference type="Proteomes" id="UP000207598">
    <property type="component" value="Unassembled WGS sequence"/>
</dbReference>
<evidence type="ECO:0000313" key="4">
    <source>
        <dbReference type="Proteomes" id="UP000207598"/>
    </source>
</evidence>
<evidence type="ECO:0000313" key="3">
    <source>
        <dbReference type="EMBL" id="SMX47568.1"/>
    </source>
</evidence>
<dbReference type="RefSeq" id="WP_094022466.1">
    <property type="nucleotide sequence ID" value="NZ_FXYF01000011.1"/>
</dbReference>
<feature type="domain" description="TadE-like" evidence="2">
    <location>
        <begin position="18"/>
        <end position="52"/>
    </location>
</feature>
<protein>
    <recommendedName>
        <fullName evidence="2">TadE-like domain-containing protein</fullName>
    </recommendedName>
</protein>
<dbReference type="EMBL" id="FXYF01000011">
    <property type="protein sequence ID" value="SMX47568.1"/>
    <property type="molecule type" value="Genomic_DNA"/>
</dbReference>
<keyword evidence="1" id="KW-0812">Transmembrane</keyword>
<dbReference type="AlphaFoldDB" id="A0A238KY01"/>
<evidence type="ECO:0000259" key="2">
    <source>
        <dbReference type="Pfam" id="PF07811"/>
    </source>
</evidence>
<reference evidence="3 4" key="1">
    <citation type="submission" date="2017-05" db="EMBL/GenBank/DDBJ databases">
        <authorList>
            <person name="Song R."/>
            <person name="Chenine A.L."/>
            <person name="Ruprecht R.M."/>
        </authorList>
    </citation>
    <scope>NUCLEOTIDE SEQUENCE [LARGE SCALE GENOMIC DNA]</scope>
    <source>
        <strain evidence="3 4">CECT 8898</strain>
    </source>
</reference>
<evidence type="ECO:0000256" key="1">
    <source>
        <dbReference type="SAM" id="Phobius"/>
    </source>
</evidence>
<keyword evidence="1" id="KW-0472">Membrane</keyword>
<feature type="transmembrane region" description="Helical" evidence="1">
    <location>
        <begin position="24"/>
        <end position="43"/>
    </location>
</feature>